<evidence type="ECO:0000313" key="6">
    <source>
        <dbReference type="EMBL" id="KAK1355915.1"/>
    </source>
</evidence>
<organism evidence="6 7">
    <name type="scientific">Heracleum sosnowskyi</name>
    <dbReference type="NCBI Taxonomy" id="360622"/>
    <lineage>
        <taxon>Eukaryota</taxon>
        <taxon>Viridiplantae</taxon>
        <taxon>Streptophyta</taxon>
        <taxon>Embryophyta</taxon>
        <taxon>Tracheophyta</taxon>
        <taxon>Spermatophyta</taxon>
        <taxon>Magnoliopsida</taxon>
        <taxon>eudicotyledons</taxon>
        <taxon>Gunneridae</taxon>
        <taxon>Pentapetalae</taxon>
        <taxon>asterids</taxon>
        <taxon>campanulids</taxon>
        <taxon>Apiales</taxon>
        <taxon>Apiaceae</taxon>
        <taxon>Apioideae</taxon>
        <taxon>apioid superclade</taxon>
        <taxon>Tordylieae</taxon>
        <taxon>Tordyliinae</taxon>
        <taxon>Heracleum</taxon>
    </lineage>
</organism>
<gene>
    <name evidence="6" type="ORF">POM88_049171</name>
</gene>
<dbReference type="GO" id="GO:0046983">
    <property type="term" value="F:protein dimerization activity"/>
    <property type="evidence" value="ECO:0007669"/>
    <property type="project" value="InterPro"/>
</dbReference>
<keyword evidence="3" id="KW-0804">Transcription</keyword>
<evidence type="ECO:0000256" key="1">
    <source>
        <dbReference type="ARBA" id="ARBA00004123"/>
    </source>
</evidence>
<feature type="region of interest" description="Disordered" evidence="5">
    <location>
        <begin position="593"/>
        <end position="618"/>
    </location>
</feature>
<feature type="region of interest" description="Disordered" evidence="5">
    <location>
        <begin position="1"/>
        <end position="74"/>
    </location>
</feature>
<evidence type="ECO:0000256" key="3">
    <source>
        <dbReference type="ARBA" id="ARBA00023163"/>
    </source>
</evidence>
<keyword evidence="4" id="KW-0539">Nucleus</keyword>
<keyword evidence="7" id="KW-1185">Reference proteome</keyword>
<protein>
    <recommendedName>
        <fullName evidence="8">Transposase</fullName>
    </recommendedName>
</protein>
<dbReference type="InterPro" id="IPR036638">
    <property type="entry name" value="HLH_DNA-bd_sf"/>
</dbReference>
<comment type="caution">
    <text evidence="6">The sequence shown here is derived from an EMBL/GenBank/DDBJ whole genome shotgun (WGS) entry which is preliminary data.</text>
</comment>
<reference evidence="6" key="2">
    <citation type="submission" date="2023-05" db="EMBL/GenBank/DDBJ databases">
        <authorList>
            <person name="Schelkunov M.I."/>
        </authorList>
    </citation>
    <scope>NUCLEOTIDE SEQUENCE</scope>
    <source>
        <strain evidence="6">Hsosn_3</strain>
        <tissue evidence="6">Leaf</tissue>
    </source>
</reference>
<reference evidence="6" key="1">
    <citation type="submission" date="2023-02" db="EMBL/GenBank/DDBJ databases">
        <title>Genome of toxic invasive species Heracleum sosnowskyi carries increased number of genes despite the absence of recent whole-genome duplications.</title>
        <authorList>
            <person name="Schelkunov M."/>
            <person name="Shtratnikova V."/>
            <person name="Makarenko M."/>
            <person name="Klepikova A."/>
            <person name="Omelchenko D."/>
            <person name="Novikova G."/>
            <person name="Obukhova E."/>
            <person name="Bogdanov V."/>
            <person name="Penin A."/>
            <person name="Logacheva M."/>
        </authorList>
    </citation>
    <scope>NUCLEOTIDE SEQUENCE</scope>
    <source>
        <strain evidence="6">Hsosn_3</strain>
        <tissue evidence="6">Leaf</tissue>
    </source>
</reference>
<feature type="compositionally biased region" description="Basic and acidic residues" evidence="5">
    <location>
        <begin position="599"/>
        <end position="618"/>
    </location>
</feature>
<accession>A0AAD8GXR7</accession>
<dbReference type="SUPFAM" id="SSF47459">
    <property type="entry name" value="HLH, helix-loop-helix DNA-binding domain"/>
    <property type="match status" value="1"/>
</dbReference>
<name>A0AAD8GXR7_9APIA</name>
<dbReference type="Proteomes" id="UP001237642">
    <property type="component" value="Unassembled WGS sequence"/>
</dbReference>
<proteinExistence type="predicted"/>
<dbReference type="AlphaFoldDB" id="A0AAD8GXR7"/>
<feature type="compositionally biased region" description="Low complexity" evidence="5">
    <location>
        <begin position="533"/>
        <end position="551"/>
    </location>
</feature>
<feature type="compositionally biased region" description="Low complexity" evidence="5">
    <location>
        <begin position="35"/>
        <end position="50"/>
    </location>
</feature>
<comment type="subcellular location">
    <subcellularLocation>
        <location evidence="1">Nucleus</location>
    </subcellularLocation>
</comment>
<dbReference type="EMBL" id="JAUIZM010000011">
    <property type="protein sequence ID" value="KAK1355915.1"/>
    <property type="molecule type" value="Genomic_DNA"/>
</dbReference>
<evidence type="ECO:0000256" key="2">
    <source>
        <dbReference type="ARBA" id="ARBA00023015"/>
    </source>
</evidence>
<dbReference type="GO" id="GO:0005634">
    <property type="term" value="C:nucleus"/>
    <property type="evidence" value="ECO:0007669"/>
    <property type="project" value="UniProtKB-SubCell"/>
</dbReference>
<feature type="region of interest" description="Disordered" evidence="5">
    <location>
        <begin position="523"/>
        <end position="555"/>
    </location>
</feature>
<evidence type="ECO:0008006" key="8">
    <source>
        <dbReference type="Google" id="ProtNLM"/>
    </source>
</evidence>
<evidence type="ECO:0000313" key="7">
    <source>
        <dbReference type="Proteomes" id="UP001237642"/>
    </source>
</evidence>
<sequence length="618" mass="67418">MSKEISVLMAADSSTWSEKESEGENLVTQPSEVHPMPSSQMGAQMSSAAGEVSQKLQMPAPMEQAPGPSTTSENLKSVTYDTSELIEAFRSFLPHSPKEDEASTLDDVIDYINTTHAEIPQLEERLSELQSEQQSVLTAGMQFEATATEGDYNIPDSPIFGLVEMPNQMVGSDVVPAIGSPVNHAAEAASAFNQAAIVNQAAEAASVVNQAPVMNQAAPVMNQAAAVVNQPPVENPDAVGVTATMEELVAFGHCTAACDNMELMQKRTKGCPVYSLDTCDDDDDFAKPVRNRVGEIQCVEHERDRAGVVNKGGKKVNKLKLQRKKCVIDISESANIAGVGTRSKKRRRDAKKRYKWAAEDGPAITTLFWEKCAARTKDNLSKERKKALQNAGADHPGSAVLYMHEYSPWWCSADVWTQMCEKLREEDWIEKRSIASNNRFASAPSADKAKGTYRGGSISQLYHIANKEAESEGTHIQWLDVYESTHDGLPDAHKIARYPEGTECPDFDQELWERASVVRKNYIKGQGQKRRPSFSGSFNGSGSTQSSQSSTHPPTRTLANCVRAICADPGLLRILGGHLWDLDPDVLARAMAEAAASQRADDNQGSNHDDRAGEFGRS</sequence>
<evidence type="ECO:0000256" key="4">
    <source>
        <dbReference type="ARBA" id="ARBA00023242"/>
    </source>
</evidence>
<keyword evidence="2" id="KW-0805">Transcription regulation</keyword>
<evidence type="ECO:0000256" key="5">
    <source>
        <dbReference type="SAM" id="MobiDB-lite"/>
    </source>
</evidence>